<dbReference type="AlphaFoldDB" id="A0A7J7IX44"/>
<dbReference type="GO" id="GO:0051400">
    <property type="term" value="F:BH domain binding"/>
    <property type="evidence" value="ECO:0007669"/>
    <property type="project" value="TreeGrafter"/>
</dbReference>
<dbReference type="OrthoDB" id="6080198at2759"/>
<name>A0A7J7IX44_BUGNE</name>
<evidence type="ECO:0000256" key="4">
    <source>
        <dbReference type="SAM" id="Phobius"/>
    </source>
</evidence>
<dbReference type="Gene3D" id="1.10.437.10">
    <property type="entry name" value="Blc2-like"/>
    <property type="match status" value="1"/>
</dbReference>
<feature type="region of interest" description="Disordered" evidence="3">
    <location>
        <begin position="1"/>
        <end position="33"/>
    </location>
</feature>
<reference evidence="6" key="1">
    <citation type="submission" date="2020-06" db="EMBL/GenBank/DDBJ databases">
        <title>Draft genome of Bugula neritina, a colonial animal packing powerful symbionts and potential medicines.</title>
        <authorList>
            <person name="Rayko M."/>
        </authorList>
    </citation>
    <scope>NUCLEOTIDE SEQUENCE [LARGE SCALE GENOMIC DNA]</scope>
    <source>
        <strain evidence="6">Kwan_BN1</strain>
    </source>
</reference>
<comment type="similarity">
    <text evidence="1">Belongs to the Bcl-2 family.</text>
</comment>
<keyword evidence="7" id="KW-1185">Reference proteome</keyword>
<dbReference type="PROSITE" id="PS50062">
    <property type="entry name" value="BCL2_FAMILY"/>
    <property type="match status" value="1"/>
</dbReference>
<comment type="caution">
    <text evidence="6">The sequence shown here is derived from an EMBL/GenBank/DDBJ whole genome shotgun (WGS) entry which is preliminary data.</text>
</comment>
<dbReference type="GO" id="GO:0005741">
    <property type="term" value="C:mitochondrial outer membrane"/>
    <property type="evidence" value="ECO:0007669"/>
    <property type="project" value="TreeGrafter"/>
</dbReference>
<dbReference type="GO" id="GO:0097192">
    <property type="term" value="P:extrinsic apoptotic signaling pathway in absence of ligand"/>
    <property type="evidence" value="ECO:0007669"/>
    <property type="project" value="TreeGrafter"/>
</dbReference>
<dbReference type="SMART" id="SM00337">
    <property type="entry name" value="BCL"/>
    <property type="match status" value="1"/>
</dbReference>
<evidence type="ECO:0000256" key="2">
    <source>
        <dbReference type="ARBA" id="ARBA00022703"/>
    </source>
</evidence>
<dbReference type="CDD" id="cd06845">
    <property type="entry name" value="Bcl-2_like"/>
    <property type="match status" value="1"/>
</dbReference>
<accession>A0A7J7IX44</accession>
<evidence type="ECO:0000256" key="1">
    <source>
        <dbReference type="ARBA" id="ARBA00009458"/>
    </source>
</evidence>
<feature type="compositionally biased region" description="Basic and acidic residues" evidence="3">
    <location>
        <begin position="1"/>
        <end position="11"/>
    </location>
</feature>
<sequence>MAEGGRDRTNDRSSNPWWNAPEDYSDADESDNGRQRIGDQARVLMTHFIQDRIQQDGLGDQIREEDLYEPGTPRGPPVVGENFREIATALRQIGDELDMDYRLQDMIDGVSIESPQSTFQSVAREIFDDGQFNWGRVVMLFYFAYKMAKKAISNVPIIRTIIEWVVKFIRDYVASWIISRGGWSAIQEYFGSSTGQAVGVFFAGILSALFVYKKYSKP</sequence>
<protein>
    <submittedName>
        <fullName evidence="6">BAX</fullName>
    </submittedName>
</protein>
<dbReference type="InterPro" id="IPR046371">
    <property type="entry name" value="Bcl-2_BH1-3"/>
</dbReference>
<evidence type="ECO:0000313" key="7">
    <source>
        <dbReference type="Proteomes" id="UP000593567"/>
    </source>
</evidence>
<feature type="domain" description="Bcl-2 Bcl-2 homology region 1-3" evidence="5">
    <location>
        <begin position="90"/>
        <end position="183"/>
    </location>
</feature>
<dbReference type="Proteomes" id="UP000593567">
    <property type="component" value="Unassembled WGS sequence"/>
</dbReference>
<keyword evidence="2" id="KW-0053">Apoptosis</keyword>
<dbReference type="PANTHER" id="PTHR11256:SF56">
    <property type="entry name" value="BCL-2 BCL-2 HOMOLOGY REGION 1-3 DOMAIN-CONTAINING PROTEIN"/>
    <property type="match status" value="1"/>
</dbReference>
<keyword evidence="4" id="KW-0472">Membrane</keyword>
<dbReference type="InterPro" id="IPR036834">
    <property type="entry name" value="Bcl-2-like_sf"/>
</dbReference>
<dbReference type="InterPro" id="IPR026298">
    <property type="entry name" value="Bcl-2_fam"/>
</dbReference>
<organism evidence="6 7">
    <name type="scientific">Bugula neritina</name>
    <name type="common">Brown bryozoan</name>
    <name type="synonym">Sertularia neritina</name>
    <dbReference type="NCBI Taxonomy" id="10212"/>
    <lineage>
        <taxon>Eukaryota</taxon>
        <taxon>Metazoa</taxon>
        <taxon>Spiralia</taxon>
        <taxon>Lophotrochozoa</taxon>
        <taxon>Bryozoa</taxon>
        <taxon>Gymnolaemata</taxon>
        <taxon>Cheilostomatida</taxon>
        <taxon>Flustrina</taxon>
        <taxon>Buguloidea</taxon>
        <taxon>Bugulidae</taxon>
        <taxon>Bugula</taxon>
    </lineage>
</organism>
<dbReference type="PRINTS" id="PR01862">
    <property type="entry name" value="BCL2FAMILY"/>
</dbReference>
<feature type="transmembrane region" description="Helical" evidence="4">
    <location>
        <begin position="194"/>
        <end position="212"/>
    </location>
</feature>
<dbReference type="InterPro" id="IPR002475">
    <property type="entry name" value="Bcl2-like"/>
</dbReference>
<dbReference type="SUPFAM" id="SSF56854">
    <property type="entry name" value="Bcl-2 inhibitors of programmed cell death"/>
    <property type="match status" value="1"/>
</dbReference>
<dbReference type="EMBL" id="VXIV02003311">
    <property type="protein sequence ID" value="KAF6018430.1"/>
    <property type="molecule type" value="Genomic_DNA"/>
</dbReference>
<proteinExistence type="inferred from homology"/>
<dbReference type="GO" id="GO:0042981">
    <property type="term" value="P:regulation of apoptotic process"/>
    <property type="evidence" value="ECO:0007669"/>
    <property type="project" value="InterPro"/>
</dbReference>
<dbReference type="PANTHER" id="PTHR11256">
    <property type="entry name" value="BCL-2 RELATED"/>
    <property type="match status" value="1"/>
</dbReference>
<dbReference type="GO" id="GO:0008630">
    <property type="term" value="P:intrinsic apoptotic signaling pathway in response to DNA damage"/>
    <property type="evidence" value="ECO:0007669"/>
    <property type="project" value="TreeGrafter"/>
</dbReference>
<evidence type="ECO:0000313" key="6">
    <source>
        <dbReference type="EMBL" id="KAF6018430.1"/>
    </source>
</evidence>
<keyword evidence="4" id="KW-1133">Transmembrane helix</keyword>
<keyword evidence="4" id="KW-0812">Transmembrane</keyword>
<evidence type="ECO:0000256" key="3">
    <source>
        <dbReference type="SAM" id="MobiDB-lite"/>
    </source>
</evidence>
<dbReference type="GO" id="GO:0001836">
    <property type="term" value="P:release of cytochrome c from mitochondria"/>
    <property type="evidence" value="ECO:0007669"/>
    <property type="project" value="TreeGrafter"/>
</dbReference>
<dbReference type="Pfam" id="PF00452">
    <property type="entry name" value="Bcl-2"/>
    <property type="match status" value="1"/>
</dbReference>
<gene>
    <name evidence="6" type="ORF">EB796_023286</name>
</gene>
<evidence type="ECO:0000259" key="5">
    <source>
        <dbReference type="SMART" id="SM00337"/>
    </source>
</evidence>